<dbReference type="PANTHER" id="PTHR44394">
    <property type="entry name" value="BETA-ALANINE-ACTIVATING ENZYME"/>
    <property type="match status" value="1"/>
</dbReference>
<dbReference type="InterPro" id="IPR011047">
    <property type="entry name" value="Quinoprotein_ADH-like_sf"/>
</dbReference>
<sequence>MGKCVDAAPVVQDGRIYVGSHAGLFACISLENGIFEWVQSKAFEGDRIEAAATVIPGAILIGTLRGILYCLDRENGDVIWRFDTGGAIKSSPTFVACQNSIILASHGRRLYLIAIPEPGCQPSVRWNASLDSSGIVAKVVCSSIAKLAFTCTLKGSIFASHLSSGQFSKVEKE</sequence>
<evidence type="ECO:0000313" key="3">
    <source>
        <dbReference type="Proteomes" id="UP001626550"/>
    </source>
</evidence>
<dbReference type="InterPro" id="IPR018391">
    <property type="entry name" value="PQQ_b-propeller_rpt"/>
</dbReference>
<dbReference type="InterPro" id="IPR015943">
    <property type="entry name" value="WD40/YVTN_repeat-like_dom_sf"/>
</dbReference>
<dbReference type="PROSITE" id="PS51257">
    <property type="entry name" value="PROKAR_LIPOPROTEIN"/>
    <property type="match status" value="1"/>
</dbReference>
<feature type="domain" description="Pyrrolo-quinoline quinone repeat" evidence="1">
    <location>
        <begin position="5"/>
        <end position="81"/>
    </location>
</feature>
<comment type="caution">
    <text evidence="2">The sequence shown here is derived from an EMBL/GenBank/DDBJ whole genome shotgun (WGS) entry which is preliminary data.</text>
</comment>
<dbReference type="EMBL" id="JBJKFK010002055">
    <property type="protein sequence ID" value="KAL3311714.1"/>
    <property type="molecule type" value="Genomic_DNA"/>
</dbReference>
<dbReference type="AlphaFoldDB" id="A0ABD2PW95"/>
<keyword evidence="3" id="KW-1185">Reference proteome</keyword>
<dbReference type="SMART" id="SM00564">
    <property type="entry name" value="PQQ"/>
    <property type="match status" value="2"/>
</dbReference>
<organism evidence="2 3">
    <name type="scientific">Cichlidogyrus casuarinus</name>
    <dbReference type="NCBI Taxonomy" id="1844966"/>
    <lineage>
        <taxon>Eukaryota</taxon>
        <taxon>Metazoa</taxon>
        <taxon>Spiralia</taxon>
        <taxon>Lophotrochozoa</taxon>
        <taxon>Platyhelminthes</taxon>
        <taxon>Monogenea</taxon>
        <taxon>Monopisthocotylea</taxon>
        <taxon>Dactylogyridea</taxon>
        <taxon>Ancyrocephalidae</taxon>
        <taxon>Cichlidogyrus</taxon>
    </lineage>
</organism>
<dbReference type="PANTHER" id="PTHR44394:SF1">
    <property type="entry name" value="BETA-ALANINE-ACTIVATING ENZYME"/>
    <property type="match status" value="1"/>
</dbReference>
<dbReference type="InterPro" id="IPR002372">
    <property type="entry name" value="PQQ_rpt_dom"/>
</dbReference>
<evidence type="ECO:0000313" key="2">
    <source>
        <dbReference type="EMBL" id="KAL3311714.1"/>
    </source>
</evidence>
<reference evidence="2 3" key="1">
    <citation type="submission" date="2024-11" db="EMBL/GenBank/DDBJ databases">
        <title>Adaptive evolution of stress response genes in parasites aligns with host niche diversity.</title>
        <authorList>
            <person name="Hahn C."/>
            <person name="Resl P."/>
        </authorList>
    </citation>
    <scope>NUCLEOTIDE SEQUENCE [LARGE SCALE GENOMIC DNA]</scope>
    <source>
        <strain evidence="2">EGGRZ-B1_66</strain>
        <tissue evidence="2">Body</tissue>
    </source>
</reference>
<dbReference type="Pfam" id="PF13360">
    <property type="entry name" value="PQQ_2"/>
    <property type="match status" value="1"/>
</dbReference>
<dbReference type="InterPro" id="IPR052091">
    <property type="entry name" value="Beta-ala_Activ/Resist"/>
</dbReference>
<accession>A0ABD2PW95</accession>
<dbReference type="SUPFAM" id="SSF50998">
    <property type="entry name" value="Quinoprotein alcohol dehydrogenase-like"/>
    <property type="match status" value="1"/>
</dbReference>
<name>A0ABD2PW95_9PLAT</name>
<dbReference type="Proteomes" id="UP001626550">
    <property type="component" value="Unassembled WGS sequence"/>
</dbReference>
<gene>
    <name evidence="2" type="ORF">Ciccas_009707</name>
</gene>
<protein>
    <recommendedName>
        <fullName evidence="1">Pyrrolo-quinoline quinone repeat domain-containing protein</fullName>
    </recommendedName>
</protein>
<proteinExistence type="predicted"/>
<evidence type="ECO:0000259" key="1">
    <source>
        <dbReference type="Pfam" id="PF13360"/>
    </source>
</evidence>
<dbReference type="Gene3D" id="2.130.10.10">
    <property type="entry name" value="YVTN repeat-like/Quinoprotein amine dehydrogenase"/>
    <property type="match status" value="1"/>
</dbReference>